<comment type="function">
    <text evidence="9">Catalyzes the phospholipid dependent N-acylation of the N-terminal cysteine of apolipoprotein, the last step in lipoprotein maturation.</text>
</comment>
<dbReference type="PANTHER" id="PTHR38686:SF1">
    <property type="entry name" value="APOLIPOPROTEIN N-ACYLTRANSFERASE"/>
    <property type="match status" value="1"/>
</dbReference>
<organism evidence="11 12">
    <name type="scientific">Alteraurantiacibacter palmitatis</name>
    <dbReference type="NCBI Taxonomy" id="2054628"/>
    <lineage>
        <taxon>Bacteria</taxon>
        <taxon>Pseudomonadati</taxon>
        <taxon>Pseudomonadota</taxon>
        <taxon>Alphaproteobacteria</taxon>
        <taxon>Sphingomonadales</taxon>
        <taxon>Erythrobacteraceae</taxon>
        <taxon>Alteraurantiacibacter</taxon>
    </lineage>
</organism>
<dbReference type="SUPFAM" id="SSF56317">
    <property type="entry name" value="Carbon-nitrogen hydrolase"/>
    <property type="match status" value="1"/>
</dbReference>
<evidence type="ECO:0000256" key="9">
    <source>
        <dbReference type="HAMAP-Rule" id="MF_01148"/>
    </source>
</evidence>
<evidence type="ECO:0000256" key="6">
    <source>
        <dbReference type="ARBA" id="ARBA00022989"/>
    </source>
</evidence>
<reference evidence="12" key="1">
    <citation type="journal article" date="2019" name="Int. J. Syst. Evol. Microbiol.">
        <title>The Global Catalogue of Microorganisms (GCM) 10K type strain sequencing project: providing services to taxonomists for standard genome sequencing and annotation.</title>
        <authorList>
            <consortium name="The Broad Institute Genomics Platform"/>
            <consortium name="The Broad Institute Genome Sequencing Center for Infectious Disease"/>
            <person name="Wu L."/>
            <person name="Ma J."/>
        </authorList>
    </citation>
    <scope>NUCLEOTIDE SEQUENCE [LARGE SCALE GENOMIC DNA]</scope>
    <source>
        <strain evidence="12">KCTC 52607</strain>
    </source>
</reference>
<gene>
    <name evidence="9 11" type="primary">lnt</name>
    <name evidence="11" type="ORF">ACFODU_10395</name>
</gene>
<evidence type="ECO:0000256" key="8">
    <source>
        <dbReference type="ARBA" id="ARBA00023315"/>
    </source>
</evidence>
<evidence type="ECO:0000256" key="4">
    <source>
        <dbReference type="ARBA" id="ARBA00022679"/>
    </source>
</evidence>
<keyword evidence="8 9" id="KW-0012">Acyltransferase</keyword>
<feature type="transmembrane region" description="Helical" evidence="9">
    <location>
        <begin position="136"/>
        <end position="158"/>
    </location>
</feature>
<feature type="transmembrane region" description="Helical" evidence="9">
    <location>
        <begin position="178"/>
        <end position="199"/>
    </location>
</feature>
<evidence type="ECO:0000313" key="11">
    <source>
        <dbReference type="EMBL" id="MFC3098199.1"/>
    </source>
</evidence>
<dbReference type="EMBL" id="JBHRST010000016">
    <property type="protein sequence ID" value="MFC3098199.1"/>
    <property type="molecule type" value="Genomic_DNA"/>
</dbReference>
<dbReference type="Pfam" id="PF20154">
    <property type="entry name" value="LNT_N"/>
    <property type="match status" value="1"/>
</dbReference>
<dbReference type="InterPro" id="IPR045378">
    <property type="entry name" value="LNT_N"/>
</dbReference>
<evidence type="ECO:0000259" key="10">
    <source>
        <dbReference type="PROSITE" id="PS50263"/>
    </source>
</evidence>
<feature type="transmembrane region" description="Helical" evidence="9">
    <location>
        <begin position="102"/>
        <end position="124"/>
    </location>
</feature>
<proteinExistence type="inferred from homology"/>
<keyword evidence="12" id="KW-1185">Reference proteome</keyword>
<protein>
    <recommendedName>
        <fullName evidence="9">Apolipoprotein N-acyltransferase</fullName>
        <shortName evidence="9">ALP N-acyltransferase</shortName>
        <ecNumber evidence="9">2.3.1.269</ecNumber>
    </recommendedName>
</protein>
<keyword evidence="7 9" id="KW-0472">Membrane</keyword>
<evidence type="ECO:0000256" key="2">
    <source>
        <dbReference type="ARBA" id="ARBA00010065"/>
    </source>
</evidence>
<dbReference type="InterPro" id="IPR036526">
    <property type="entry name" value="C-N_Hydrolase_sf"/>
</dbReference>
<evidence type="ECO:0000256" key="5">
    <source>
        <dbReference type="ARBA" id="ARBA00022692"/>
    </source>
</evidence>
<feature type="transmembrane region" description="Helical" evidence="9">
    <location>
        <begin position="512"/>
        <end position="535"/>
    </location>
</feature>
<comment type="subcellular location">
    <subcellularLocation>
        <location evidence="1 9">Cell membrane</location>
        <topology evidence="1 9">Multi-pass membrane protein</topology>
    </subcellularLocation>
</comment>
<feature type="transmembrane region" description="Helical" evidence="9">
    <location>
        <begin position="74"/>
        <end position="96"/>
    </location>
</feature>
<dbReference type="CDD" id="cd07571">
    <property type="entry name" value="ALP_N-acyl_transferase"/>
    <property type="match status" value="1"/>
</dbReference>
<dbReference type="Proteomes" id="UP001595456">
    <property type="component" value="Unassembled WGS sequence"/>
</dbReference>
<dbReference type="Gene3D" id="3.60.110.10">
    <property type="entry name" value="Carbon-nitrogen hydrolase"/>
    <property type="match status" value="1"/>
</dbReference>
<keyword evidence="3 9" id="KW-1003">Cell membrane</keyword>
<evidence type="ECO:0000313" key="12">
    <source>
        <dbReference type="Proteomes" id="UP001595456"/>
    </source>
</evidence>
<evidence type="ECO:0000256" key="1">
    <source>
        <dbReference type="ARBA" id="ARBA00004651"/>
    </source>
</evidence>
<name>A0ABV7E612_9SPHN</name>
<dbReference type="InterPro" id="IPR004563">
    <property type="entry name" value="Apolipo_AcylTrfase"/>
</dbReference>
<keyword evidence="6 9" id="KW-1133">Transmembrane helix</keyword>
<dbReference type="HAMAP" id="MF_01148">
    <property type="entry name" value="Lnt"/>
    <property type="match status" value="1"/>
</dbReference>
<dbReference type="PANTHER" id="PTHR38686">
    <property type="entry name" value="APOLIPOPROTEIN N-ACYLTRANSFERASE"/>
    <property type="match status" value="1"/>
</dbReference>
<comment type="caution">
    <text evidence="11">The sequence shown here is derived from an EMBL/GenBank/DDBJ whole genome shotgun (WGS) entry which is preliminary data.</text>
</comment>
<dbReference type="GO" id="GO:0016746">
    <property type="term" value="F:acyltransferase activity"/>
    <property type="evidence" value="ECO:0007669"/>
    <property type="project" value="UniProtKB-KW"/>
</dbReference>
<comment type="similarity">
    <text evidence="2 9">Belongs to the CN hydrolase family. Apolipoprotein N-acyltransferase subfamily.</text>
</comment>
<dbReference type="InterPro" id="IPR003010">
    <property type="entry name" value="C-N_Hydrolase"/>
</dbReference>
<evidence type="ECO:0000256" key="7">
    <source>
        <dbReference type="ARBA" id="ARBA00023136"/>
    </source>
</evidence>
<keyword evidence="4 9" id="KW-0808">Transferase</keyword>
<feature type="transmembrane region" description="Helical" evidence="9">
    <location>
        <begin position="45"/>
        <end position="62"/>
    </location>
</feature>
<dbReference type="Pfam" id="PF00795">
    <property type="entry name" value="CN_hydrolase"/>
    <property type="match status" value="1"/>
</dbReference>
<evidence type="ECO:0000256" key="3">
    <source>
        <dbReference type="ARBA" id="ARBA00022475"/>
    </source>
</evidence>
<keyword evidence="5 9" id="KW-0812">Transmembrane</keyword>
<accession>A0ABV7E612</accession>
<dbReference type="EC" id="2.3.1.269" evidence="9"/>
<dbReference type="RefSeq" id="WP_336926630.1">
    <property type="nucleotide sequence ID" value="NZ_JBANRO010000008.1"/>
</dbReference>
<feature type="domain" description="CN hydrolase" evidence="10">
    <location>
        <begin position="242"/>
        <end position="506"/>
    </location>
</feature>
<dbReference type="NCBIfam" id="TIGR00546">
    <property type="entry name" value="lnt"/>
    <property type="match status" value="1"/>
</dbReference>
<feature type="transmembrane region" description="Helical" evidence="9">
    <location>
        <begin position="211"/>
        <end position="229"/>
    </location>
</feature>
<comment type="catalytic activity">
    <reaction evidence="9">
        <text>N-terminal S-1,2-diacyl-sn-glyceryl-L-cysteinyl-[lipoprotein] + a glycerophospholipid = N-acyl-S-1,2-diacyl-sn-glyceryl-L-cysteinyl-[lipoprotein] + a 2-acyl-sn-glycero-3-phospholipid + H(+)</text>
        <dbReference type="Rhea" id="RHEA:48228"/>
        <dbReference type="Rhea" id="RHEA-COMP:14681"/>
        <dbReference type="Rhea" id="RHEA-COMP:14684"/>
        <dbReference type="ChEBI" id="CHEBI:15378"/>
        <dbReference type="ChEBI" id="CHEBI:136912"/>
        <dbReference type="ChEBI" id="CHEBI:140656"/>
        <dbReference type="ChEBI" id="CHEBI:140657"/>
        <dbReference type="ChEBI" id="CHEBI:140660"/>
        <dbReference type="EC" id="2.3.1.269"/>
    </reaction>
</comment>
<sequence length="541" mass="57794">MTVPLSPSRSAFAQLPGRLHDLLMRYPAAAALGLGVLAATGFQPLGLWPIALLAMGAFAGLLQQARDVRQAAWWGWLLGLGHFTFGNSWIATAFTYQANMPAVLGWAAVPLLAAYLAIYPALAAGAAQRIAGPRGGAVAALALAGCWIVAEWLRSWVFTGYSWNPFAMVLLGPMDRPGLAALAPWMGTYALSGLAVLLAAGLVNVLRARRWIAAGLAGALLVAGMYWPAGKAEEGRLAVTLVQPGIPQPQVNDPRFYDANLLRLLQLSGRTARTGAPDDPRLVLWPESGMADYIEDGYPQRYYDRLTTLGSPAYARALLARAIGPGSLLVTGGQRLAFDEQGRLAGAYNSVMAVDDAGQIAAIYSKAHLVPYGEYLPLRWLLEPLGFSRLVPGSIDFLPGPGPRTLNLGVFGDAAIQVCYEIIFSGQVTDRSARADYLYTGSNDGWFGAAGPPQHFAQARMRAVEEGLPVLRSTTSGISGIIDARGVVRHMIPTGRMDRIDARVPPPAPPTLFARLGNLLALAWAGLFLMLAFVASRKSRR</sequence>
<comment type="pathway">
    <text evidence="9">Protein modification; lipoprotein biosynthesis (N-acyl transfer).</text>
</comment>
<dbReference type="PROSITE" id="PS50263">
    <property type="entry name" value="CN_HYDROLASE"/>
    <property type="match status" value="1"/>
</dbReference>